<organism evidence="1 2">
    <name type="scientific">Ensifer adhaerens</name>
    <name type="common">Sinorhizobium morelense</name>
    <dbReference type="NCBI Taxonomy" id="106592"/>
    <lineage>
        <taxon>Bacteria</taxon>
        <taxon>Pseudomonadati</taxon>
        <taxon>Pseudomonadota</taxon>
        <taxon>Alphaproteobacteria</taxon>
        <taxon>Hyphomicrobiales</taxon>
        <taxon>Rhizobiaceae</taxon>
        <taxon>Sinorhizobium/Ensifer group</taxon>
        <taxon>Ensifer</taxon>
    </lineage>
</organism>
<keyword evidence="2" id="KW-1185">Reference proteome</keyword>
<accession>A0ACC5SXF5</accession>
<protein>
    <submittedName>
        <fullName evidence="1">Uncharacterized protein</fullName>
    </submittedName>
</protein>
<evidence type="ECO:0000313" key="1">
    <source>
        <dbReference type="EMBL" id="MBP1873552.1"/>
    </source>
</evidence>
<reference evidence="1" key="1">
    <citation type="submission" date="2021-03" db="EMBL/GenBank/DDBJ databases">
        <title>Genomic Encyclopedia of Type Strains, Phase IV (KMG-IV): sequencing the most valuable type-strain genomes for metagenomic binning, comparative biology and taxonomic classification.</title>
        <authorList>
            <person name="Goeker M."/>
        </authorList>
    </citation>
    <scope>NUCLEOTIDE SEQUENCE</scope>
    <source>
        <strain evidence="1">DSM 18131</strain>
    </source>
</reference>
<dbReference type="EMBL" id="JAGGJR010000004">
    <property type="protein sequence ID" value="MBP1873552.1"/>
    <property type="molecule type" value="Genomic_DNA"/>
</dbReference>
<sequence>MALPAHYMTGTATVAANGIAVTGQGTTWLNSIQPGDLFGTHKGCGVRILSVNSNTSLTLAYPWLGGAQAAAAYEIQITPDSGRMDQATRDLLEMLKNGNLAALAGLNSAADKVPWFDGAGTAALTTFTATGRSLVGAANGAAAYAALGEIPNGQLPARIKEISPAIADLGAVTVNGWGYSTADPSTPVPNGFGMSMTCLSSAPYGWQVWGRPVTNELWYRGKNNNVPTNWGKFLIGDVAGKLRGALTVTENDTLPSLAGATMLTLQKVGDVLLQLVSGDANAAYLRFGNVSEAYRGQIDYAHAVNRMSFATNGIVRFQIYDDGTLRSVPTYNATSASAANVFVASNGTLVRATSSGRYKIDVEDLWPEYRDVIMELRPVWYRSLCSIDNPDWSYIGFIAEEVGVIEPRLVHWRTEEIVDEEVDREVMVPVERETVRSIETPITEFVDTGLVDDDGQPILREVQRVETTTETIVEMVEEPRTVKETVQRSVPLETPVAEGIMYERLVVHLIAKVQQQQAQIDDLLGRVTALE</sequence>
<evidence type="ECO:0000313" key="2">
    <source>
        <dbReference type="Proteomes" id="UP000823773"/>
    </source>
</evidence>
<comment type="caution">
    <text evidence="1">The sequence shown here is derived from an EMBL/GenBank/DDBJ whole genome shotgun (WGS) entry which is preliminary data.</text>
</comment>
<gene>
    <name evidence="1" type="ORF">J2Z19_003267</name>
</gene>
<name>A0ACC5SXF5_ENSAD</name>
<proteinExistence type="predicted"/>
<dbReference type="Proteomes" id="UP000823773">
    <property type="component" value="Unassembled WGS sequence"/>
</dbReference>